<dbReference type="EMBL" id="CP123586">
    <property type="protein sequence ID" value="WZK91381.1"/>
    <property type="molecule type" value="Genomic_DNA"/>
</dbReference>
<protein>
    <submittedName>
        <fullName evidence="2">SapC family protein</fullName>
    </submittedName>
</protein>
<reference evidence="2 3" key="1">
    <citation type="submission" date="2023-04" db="EMBL/GenBank/DDBJ databases">
        <title>Complete genome sequence of Alisedimentitalea scapharcae.</title>
        <authorList>
            <person name="Rong J.-C."/>
            <person name="Yi M.-L."/>
            <person name="Zhao Q."/>
        </authorList>
    </citation>
    <scope>NUCLEOTIDE SEQUENCE [LARGE SCALE GENOMIC DNA]</scope>
    <source>
        <strain evidence="2 3">KCTC 42119</strain>
        <plasmid evidence="2 3">unnamed2</plasmid>
    </source>
</reference>
<evidence type="ECO:0000256" key="1">
    <source>
        <dbReference type="SAM" id="MobiDB-lite"/>
    </source>
</evidence>
<dbReference type="Pfam" id="PF07277">
    <property type="entry name" value="SapC"/>
    <property type="match status" value="1"/>
</dbReference>
<sequence>MKRLLFMPVQQLFYNTAVPVSAQRHGDLSISMGKSYSFASKTNSIPVTALEFGPAASDHPIVFAGVGDDAVPAIIVGTRNDENLAVDSDGQWSGTYIPAFARRYPFIFSLDEEKQQFTLLLDEEYEGANREGRGERLFDSEGEQTVYLKSLLKFLQEYQAGFARTQAFCKRLIELDLLTPMQAQFSLPAGENRTLGGFKVVDREKLKALPGDTLAELCSKDELECIYLHLASLRHFRNMLERTQPVATQDPMEPATDDVEPEADS</sequence>
<organism evidence="2 3">
    <name type="scientific">Aliisedimentitalea scapharcae</name>
    <dbReference type="NCBI Taxonomy" id="1524259"/>
    <lineage>
        <taxon>Bacteria</taxon>
        <taxon>Pseudomonadati</taxon>
        <taxon>Pseudomonadota</taxon>
        <taxon>Alphaproteobacteria</taxon>
        <taxon>Rhodobacterales</taxon>
        <taxon>Roseobacteraceae</taxon>
        <taxon>Aliisedimentitalea</taxon>
    </lineage>
</organism>
<accession>A0ABZ2XZ44</accession>
<name>A0ABZ2XZ44_9RHOB</name>
<gene>
    <name evidence="2" type="ORF">QEZ52_22540</name>
</gene>
<feature type="compositionally biased region" description="Acidic residues" evidence="1">
    <location>
        <begin position="255"/>
        <end position="265"/>
    </location>
</feature>
<dbReference type="InterPro" id="IPR010836">
    <property type="entry name" value="SapC"/>
</dbReference>
<feature type="region of interest" description="Disordered" evidence="1">
    <location>
        <begin position="244"/>
        <end position="265"/>
    </location>
</feature>
<dbReference type="RefSeq" id="WP_343211606.1">
    <property type="nucleotide sequence ID" value="NZ_CP123586.1"/>
</dbReference>
<evidence type="ECO:0000313" key="2">
    <source>
        <dbReference type="EMBL" id="WZK91381.1"/>
    </source>
</evidence>
<evidence type="ECO:0000313" key="3">
    <source>
        <dbReference type="Proteomes" id="UP001623232"/>
    </source>
</evidence>
<proteinExistence type="predicted"/>
<keyword evidence="2" id="KW-0614">Plasmid</keyword>
<dbReference type="Proteomes" id="UP001623232">
    <property type="component" value="Plasmid unnamed2"/>
</dbReference>
<geneLocation type="plasmid" evidence="2 3">
    <name>unnamed2</name>
</geneLocation>
<keyword evidence="3" id="KW-1185">Reference proteome</keyword>